<feature type="region of interest" description="Disordered" evidence="8">
    <location>
        <begin position="755"/>
        <end position="788"/>
    </location>
</feature>
<dbReference type="PRINTS" id="PR00315">
    <property type="entry name" value="ELONGATNFCT"/>
</dbReference>
<feature type="domain" description="Tr-type G" evidence="9">
    <location>
        <begin position="402"/>
        <end position="598"/>
    </location>
</feature>
<dbReference type="InterPro" id="IPR015760">
    <property type="entry name" value="TIF_IF2"/>
</dbReference>
<feature type="compositionally biased region" description="Basic and acidic residues" evidence="8">
    <location>
        <begin position="97"/>
        <end position="108"/>
    </location>
</feature>
<keyword evidence="2" id="KW-0396">Initiation factor</keyword>
<gene>
    <name evidence="10" type="ORF">BCV70DRAFT_198962</name>
</gene>
<accession>A0A317XUJ1</accession>
<dbReference type="InterPro" id="IPR036925">
    <property type="entry name" value="TIF_IF2_dom3_sf"/>
</dbReference>
<evidence type="ECO:0000256" key="4">
    <source>
        <dbReference type="ARBA" id="ARBA00022917"/>
    </source>
</evidence>
<evidence type="ECO:0000259" key="9">
    <source>
        <dbReference type="PROSITE" id="PS51722"/>
    </source>
</evidence>
<dbReference type="GO" id="GO:0003743">
    <property type="term" value="F:translation initiation factor activity"/>
    <property type="evidence" value="ECO:0007669"/>
    <property type="project" value="UniProtKB-KW"/>
</dbReference>
<dbReference type="NCBIfam" id="TIGR00231">
    <property type="entry name" value="small_GTP"/>
    <property type="match status" value="1"/>
</dbReference>
<dbReference type="PANTHER" id="PTHR43381">
    <property type="entry name" value="TRANSLATION INITIATION FACTOR IF-2-RELATED"/>
    <property type="match status" value="1"/>
</dbReference>
<dbReference type="InterPro" id="IPR023115">
    <property type="entry name" value="TIF_IF2_dom3"/>
</dbReference>
<dbReference type="GO" id="GO:0005737">
    <property type="term" value="C:cytoplasm"/>
    <property type="evidence" value="ECO:0007669"/>
    <property type="project" value="TreeGrafter"/>
</dbReference>
<evidence type="ECO:0000256" key="3">
    <source>
        <dbReference type="ARBA" id="ARBA00022741"/>
    </source>
</evidence>
<dbReference type="OrthoDB" id="361630at2759"/>
<dbReference type="GO" id="GO:0005525">
    <property type="term" value="F:GTP binding"/>
    <property type="evidence" value="ECO:0007669"/>
    <property type="project" value="UniProtKB-KW"/>
</dbReference>
<dbReference type="EMBL" id="KZ819190">
    <property type="protein sequence ID" value="PWZ01530.1"/>
    <property type="molecule type" value="Genomic_DNA"/>
</dbReference>
<dbReference type="PROSITE" id="PS51722">
    <property type="entry name" value="G_TR_2"/>
    <property type="match status" value="1"/>
</dbReference>
<keyword evidence="7" id="KW-0175">Coiled coil</keyword>
<feature type="coiled-coil region" evidence="7">
    <location>
        <begin position="716"/>
        <end position="743"/>
    </location>
</feature>
<evidence type="ECO:0000256" key="1">
    <source>
        <dbReference type="ARBA" id="ARBA00007733"/>
    </source>
</evidence>
<dbReference type="FunCoup" id="A0A317XUJ1">
    <property type="interactions" value="383"/>
</dbReference>
<dbReference type="InterPro" id="IPR000795">
    <property type="entry name" value="T_Tr_GTP-bd_dom"/>
</dbReference>
<dbReference type="CDD" id="cd01887">
    <property type="entry name" value="IF2_eIF5B"/>
    <property type="match status" value="1"/>
</dbReference>
<dbReference type="Pfam" id="PF11987">
    <property type="entry name" value="IF-2"/>
    <property type="match status" value="1"/>
</dbReference>
<dbReference type="STRING" id="1882483.A0A317XUJ1"/>
<dbReference type="Proteomes" id="UP000246740">
    <property type="component" value="Unassembled WGS sequence"/>
</dbReference>
<dbReference type="Pfam" id="PF00009">
    <property type="entry name" value="GTP_EFTU"/>
    <property type="match status" value="1"/>
</dbReference>
<evidence type="ECO:0000256" key="6">
    <source>
        <dbReference type="ARBA" id="ARBA00025162"/>
    </source>
</evidence>
<dbReference type="Gene3D" id="3.40.50.300">
    <property type="entry name" value="P-loop containing nucleotide triphosphate hydrolases"/>
    <property type="match status" value="1"/>
</dbReference>
<keyword evidence="11" id="KW-1185">Reference proteome</keyword>
<sequence>MLARATLVGTSSRLSLTAATLGASASIANRNLSSSSHLFQTYNNGRGKRTGDNNRNNPGNGNFRNGGDRNDQNRQQNRANDRAAGSNTDGGAGAPYRRNERFSADGSRKRLPHPNYRDRSQQQPHSPSRGAGVDQQRPPRQKDWSRGPPRGAGEEDGSSLKFGAEPSASRAPGAKAASSFQQRLRSRLPGGGVEDADAATVEEGGIARDDGVDIGDVAALAGGASATQPDGGADSDKHDRHYVGKQKKKGGRGSLLEDEETDGRSGGGGGGDRRGSSPPARGGTRNTNGPEARKRAGNGAAGERYQPPSPVKLKKVVRNVFLPSVISVASLCTKMEVKHRIMQAKMQEMGMQDTRADLMLKFEEAEMIAAEFNMVAVANDELSFDIYPRPPADPAVFGRLPLRPPVVTIMGHVDHGKTTLLDMLRSTQTAKGEPGGITQHIAAFSVPIQGRKQDKGKEKGHRGIQTITFLDTPGHAAFTAMRSRGALVTDIVVLVVAADDGVMPQTLEVIDLVKKANEEAAADSTGAVRGVQMVVALNKMDKIEANPDKVKRELLAAGVELEELGGEIPCVHVSGRSGKGLDDLEETLAVLAELADLRAEQDGPAEGYIVESKVDKGRGNMATVLVRRGILKKGDPVVAGTSWCKVRQIIDSAGVPKASALPGSPVLVTGWRQLPSAGDLLIGGTDEQSCKKAAENRQADVEQRKLLQDVEQINLQRRLKAEHDEAEARREFEERQRRRAARLAADEGRDPLTVLALSGDAGGANEPASATSDADAEDADLESGSTSTSADRKQLNVIIKADFSGTVEAVVGAIAGIGNHEAGVKVVSASVGEPSEGDVAKAAALGATIIGFNVKPSKSVLQQAARAQPHPVPVIVSDVIYRLMEQVSESVCSLLPPLKEARVQGEATISQIFDINLKSKLFKKIAGCKVTNGSIAKSNLVRILRGPDRKVIYQGRLDQFKHLKKDVTEMRKGTECGMSFEGFQDILPDDIVQSYTEVTVPRTL</sequence>
<feature type="region of interest" description="Disordered" evidence="8">
    <location>
        <begin position="222"/>
        <end position="308"/>
    </location>
</feature>
<comment type="function">
    <text evidence="6">One of the essential components for the initiation of protein synthesis. Protects formylmethionyl-tRNA from spontaneous hydrolysis and promotes its binding to the 30S ribosomal subunits. Also involved in the hydrolysis of GTP during the formation of the 70S ribosomal complex.</text>
</comment>
<dbReference type="Pfam" id="PF22042">
    <property type="entry name" value="EF-G_D2"/>
    <property type="match status" value="1"/>
</dbReference>
<name>A0A317XUJ1_9BASI</name>
<dbReference type="PANTHER" id="PTHR43381:SF20">
    <property type="entry name" value="TRANSLATION INITIATION FACTOR IF-2, MITOCHONDRIAL"/>
    <property type="match status" value="1"/>
</dbReference>
<dbReference type="FunFam" id="3.40.50.10050:FF:000001">
    <property type="entry name" value="Translation initiation factor IF-2"/>
    <property type="match status" value="1"/>
</dbReference>
<dbReference type="InterPro" id="IPR005225">
    <property type="entry name" value="Small_GTP-bd"/>
</dbReference>
<dbReference type="InterPro" id="IPR027417">
    <property type="entry name" value="P-loop_NTPase"/>
</dbReference>
<dbReference type="Gene3D" id="2.40.30.10">
    <property type="entry name" value="Translation factors"/>
    <property type="match status" value="2"/>
</dbReference>
<feature type="compositionally biased region" description="Low complexity" evidence="8">
    <location>
        <begin position="73"/>
        <end position="85"/>
    </location>
</feature>
<dbReference type="InterPro" id="IPR044145">
    <property type="entry name" value="IF2_II"/>
</dbReference>
<evidence type="ECO:0000313" key="10">
    <source>
        <dbReference type="EMBL" id="PWZ01530.1"/>
    </source>
</evidence>
<dbReference type="SUPFAM" id="SSF52540">
    <property type="entry name" value="P-loop containing nucleoside triphosphate hydrolases"/>
    <property type="match status" value="1"/>
</dbReference>
<dbReference type="CDD" id="cd03702">
    <property type="entry name" value="IF2_mtIF2_II"/>
    <property type="match status" value="1"/>
</dbReference>
<dbReference type="InterPro" id="IPR009000">
    <property type="entry name" value="Transl_B-barrel_sf"/>
</dbReference>
<keyword evidence="5" id="KW-0342">GTP-binding</keyword>
<dbReference type="SUPFAM" id="SSF52156">
    <property type="entry name" value="Initiation factor IF2/eIF5b, domain 3"/>
    <property type="match status" value="1"/>
</dbReference>
<dbReference type="CDD" id="cd03692">
    <property type="entry name" value="mtIF2_IVc"/>
    <property type="match status" value="1"/>
</dbReference>
<dbReference type="FunFam" id="2.40.30.10:FF:000008">
    <property type="entry name" value="Translation initiation factor IF-2"/>
    <property type="match status" value="1"/>
</dbReference>
<evidence type="ECO:0000256" key="7">
    <source>
        <dbReference type="SAM" id="Coils"/>
    </source>
</evidence>
<evidence type="ECO:0000313" key="11">
    <source>
        <dbReference type="Proteomes" id="UP000246740"/>
    </source>
</evidence>
<dbReference type="FunFam" id="3.40.50.300:FF:000019">
    <property type="entry name" value="Translation initiation factor IF-2"/>
    <property type="match status" value="1"/>
</dbReference>
<keyword evidence="4" id="KW-0648">Protein biosynthesis</keyword>
<feature type="region of interest" description="Disordered" evidence="8">
    <location>
        <begin position="37"/>
        <end position="196"/>
    </location>
</feature>
<evidence type="ECO:0000256" key="5">
    <source>
        <dbReference type="ARBA" id="ARBA00023134"/>
    </source>
</evidence>
<dbReference type="GO" id="GO:0003924">
    <property type="term" value="F:GTPase activity"/>
    <property type="evidence" value="ECO:0007669"/>
    <property type="project" value="InterPro"/>
</dbReference>
<organism evidence="10 11">
    <name type="scientific">Testicularia cyperi</name>
    <dbReference type="NCBI Taxonomy" id="1882483"/>
    <lineage>
        <taxon>Eukaryota</taxon>
        <taxon>Fungi</taxon>
        <taxon>Dikarya</taxon>
        <taxon>Basidiomycota</taxon>
        <taxon>Ustilaginomycotina</taxon>
        <taxon>Ustilaginomycetes</taxon>
        <taxon>Ustilaginales</taxon>
        <taxon>Anthracoideaceae</taxon>
        <taxon>Testicularia</taxon>
    </lineage>
</organism>
<dbReference type="AlphaFoldDB" id="A0A317XUJ1"/>
<dbReference type="InParanoid" id="A0A317XUJ1"/>
<dbReference type="SUPFAM" id="SSF50447">
    <property type="entry name" value="Translation proteins"/>
    <property type="match status" value="2"/>
</dbReference>
<proteinExistence type="inferred from homology"/>
<evidence type="ECO:0000256" key="8">
    <source>
        <dbReference type="SAM" id="MobiDB-lite"/>
    </source>
</evidence>
<protein>
    <recommendedName>
        <fullName evidence="9">Tr-type G domain-containing protein</fullName>
    </recommendedName>
</protein>
<feature type="compositionally biased region" description="Low complexity" evidence="8">
    <location>
        <begin position="276"/>
        <end position="285"/>
    </location>
</feature>
<evidence type="ECO:0000256" key="2">
    <source>
        <dbReference type="ARBA" id="ARBA00022540"/>
    </source>
</evidence>
<keyword evidence="3" id="KW-0547">Nucleotide-binding</keyword>
<reference evidence="10 11" key="1">
    <citation type="journal article" date="2018" name="Mol. Biol. Evol.">
        <title>Broad Genomic Sampling Reveals a Smut Pathogenic Ancestry of the Fungal Clade Ustilaginomycotina.</title>
        <authorList>
            <person name="Kijpornyongpan T."/>
            <person name="Mondo S.J."/>
            <person name="Barry K."/>
            <person name="Sandor L."/>
            <person name="Lee J."/>
            <person name="Lipzen A."/>
            <person name="Pangilinan J."/>
            <person name="LaButti K."/>
            <person name="Hainaut M."/>
            <person name="Henrissat B."/>
            <person name="Grigoriev I.V."/>
            <person name="Spatafora J.W."/>
            <person name="Aime M.C."/>
        </authorList>
    </citation>
    <scope>NUCLEOTIDE SEQUENCE [LARGE SCALE GENOMIC DNA]</scope>
    <source>
        <strain evidence="10 11">MCA 3645</strain>
    </source>
</reference>
<dbReference type="Gene3D" id="3.40.50.10050">
    <property type="entry name" value="Translation initiation factor IF- 2, domain 3"/>
    <property type="match status" value="1"/>
</dbReference>
<dbReference type="InterPro" id="IPR053905">
    <property type="entry name" value="EF-G-like_DII"/>
</dbReference>
<comment type="similarity">
    <text evidence="1">Belongs to the TRAFAC class translation factor GTPase superfamily. Classic translation factor GTPase family. IF-2 subfamily.</text>
</comment>
<feature type="compositionally biased region" description="Low complexity" evidence="8">
    <location>
        <begin position="53"/>
        <end position="65"/>
    </location>
</feature>